<dbReference type="InterPro" id="IPR038770">
    <property type="entry name" value="Na+/solute_symporter_sf"/>
</dbReference>
<dbReference type="InterPro" id="IPR004776">
    <property type="entry name" value="Mem_transp_PIN-like"/>
</dbReference>
<feature type="transmembrane region" description="Helical" evidence="8">
    <location>
        <begin position="101"/>
        <end position="123"/>
    </location>
</feature>
<feature type="transmembrane region" description="Helical" evidence="8">
    <location>
        <begin position="36"/>
        <end position="53"/>
    </location>
</feature>
<keyword evidence="7 8" id="KW-0472">Membrane</keyword>
<dbReference type="Pfam" id="PF03547">
    <property type="entry name" value="Mem_trans"/>
    <property type="match status" value="2"/>
</dbReference>
<dbReference type="Proteomes" id="UP000284731">
    <property type="component" value="Unassembled WGS sequence"/>
</dbReference>
<dbReference type="PANTHER" id="PTHR36838:SF1">
    <property type="entry name" value="SLR1864 PROTEIN"/>
    <property type="match status" value="1"/>
</dbReference>
<evidence type="ECO:0000256" key="6">
    <source>
        <dbReference type="ARBA" id="ARBA00022989"/>
    </source>
</evidence>
<evidence type="ECO:0000256" key="3">
    <source>
        <dbReference type="ARBA" id="ARBA00022448"/>
    </source>
</evidence>
<reference evidence="9 10" key="1">
    <citation type="submission" date="2018-08" db="EMBL/GenBank/DDBJ databases">
        <title>A genome reference for cultivated species of the human gut microbiota.</title>
        <authorList>
            <person name="Zou Y."/>
            <person name="Xue W."/>
            <person name="Luo G."/>
        </authorList>
    </citation>
    <scope>NUCLEOTIDE SEQUENCE [LARGE SCALE GENOMIC DNA]</scope>
    <source>
        <strain evidence="9 10">AF18-46</strain>
    </source>
</reference>
<evidence type="ECO:0000256" key="5">
    <source>
        <dbReference type="ARBA" id="ARBA00022692"/>
    </source>
</evidence>
<name>A0A412PEB9_9FIRM</name>
<gene>
    <name evidence="9" type="ORF">DWX20_03970</name>
</gene>
<dbReference type="GO" id="GO:0005886">
    <property type="term" value="C:plasma membrane"/>
    <property type="evidence" value="ECO:0007669"/>
    <property type="project" value="UniProtKB-SubCell"/>
</dbReference>
<feature type="transmembrane region" description="Helical" evidence="8">
    <location>
        <begin position="6"/>
        <end position="24"/>
    </location>
</feature>
<dbReference type="Gene3D" id="1.20.1530.20">
    <property type="match status" value="1"/>
</dbReference>
<proteinExistence type="inferred from homology"/>
<sequence>MSLFTQMIQLQMQILLMLGIGFFLRKKEIVTAEIRKGLSALLINVVLPCTVILSFMNDSIVNSDLLMTCLLAVVISAIIQTVSIIASKFLFNRYEKMDANVLTYGMIVSNSAFIGIPIIQSIYGSEAVMFASVFQIPIIVTMWTIGLALFKPIDHKHALKSVIRNPSVVAVLIGFIIMLTGIKFPIFITKTISSIASCTTAISMFVVGSILADIEWNNLLDKKVLFFCSIRLIAYPFIVFIVLTFANAPTLIKAIAVIMTGMPAGSTAAILAEQYGCDAKFAAKLILVSTALSVITIPILCLGL</sequence>
<protein>
    <submittedName>
        <fullName evidence="9">AEC family transporter</fullName>
    </submittedName>
</protein>
<keyword evidence="4" id="KW-1003">Cell membrane</keyword>
<keyword evidence="5 8" id="KW-0812">Transmembrane</keyword>
<evidence type="ECO:0000313" key="9">
    <source>
        <dbReference type="EMBL" id="RGT55973.1"/>
    </source>
</evidence>
<feature type="transmembrane region" description="Helical" evidence="8">
    <location>
        <begin position="281"/>
        <end position="300"/>
    </location>
</feature>
<dbReference type="GO" id="GO:0055085">
    <property type="term" value="P:transmembrane transport"/>
    <property type="evidence" value="ECO:0007669"/>
    <property type="project" value="InterPro"/>
</dbReference>
<organism evidence="9 10">
    <name type="scientific">Solobacterium moorei</name>
    <dbReference type="NCBI Taxonomy" id="102148"/>
    <lineage>
        <taxon>Bacteria</taxon>
        <taxon>Bacillati</taxon>
        <taxon>Bacillota</taxon>
        <taxon>Erysipelotrichia</taxon>
        <taxon>Erysipelotrichales</taxon>
        <taxon>Erysipelotrichaceae</taxon>
        <taxon>Solobacterium</taxon>
    </lineage>
</organism>
<evidence type="ECO:0000256" key="7">
    <source>
        <dbReference type="ARBA" id="ARBA00023136"/>
    </source>
</evidence>
<evidence type="ECO:0000256" key="4">
    <source>
        <dbReference type="ARBA" id="ARBA00022475"/>
    </source>
</evidence>
<dbReference type="AlphaFoldDB" id="A0A412PEB9"/>
<dbReference type="RefSeq" id="WP_118764578.1">
    <property type="nucleotide sequence ID" value="NZ_CABJCF010000002.1"/>
</dbReference>
<feature type="transmembrane region" description="Helical" evidence="8">
    <location>
        <begin position="129"/>
        <end position="150"/>
    </location>
</feature>
<feature type="transmembrane region" description="Helical" evidence="8">
    <location>
        <begin position="192"/>
        <end position="212"/>
    </location>
</feature>
<keyword evidence="3" id="KW-0813">Transport</keyword>
<comment type="similarity">
    <text evidence="2">Belongs to the auxin efflux carrier (TC 2.A.69) family.</text>
</comment>
<evidence type="ECO:0000313" key="10">
    <source>
        <dbReference type="Proteomes" id="UP000284731"/>
    </source>
</evidence>
<dbReference type="EMBL" id="QRWX01000002">
    <property type="protein sequence ID" value="RGT55973.1"/>
    <property type="molecule type" value="Genomic_DNA"/>
</dbReference>
<feature type="transmembrane region" description="Helical" evidence="8">
    <location>
        <begin position="224"/>
        <end position="245"/>
    </location>
</feature>
<evidence type="ECO:0000256" key="2">
    <source>
        <dbReference type="ARBA" id="ARBA00010145"/>
    </source>
</evidence>
<evidence type="ECO:0000256" key="8">
    <source>
        <dbReference type="SAM" id="Phobius"/>
    </source>
</evidence>
<feature type="transmembrane region" description="Helical" evidence="8">
    <location>
        <begin position="251"/>
        <end position="272"/>
    </location>
</feature>
<evidence type="ECO:0000256" key="1">
    <source>
        <dbReference type="ARBA" id="ARBA00004651"/>
    </source>
</evidence>
<dbReference type="PANTHER" id="PTHR36838">
    <property type="entry name" value="AUXIN EFFLUX CARRIER FAMILY PROTEIN"/>
    <property type="match status" value="1"/>
</dbReference>
<feature type="transmembrane region" description="Helical" evidence="8">
    <location>
        <begin position="162"/>
        <end position="186"/>
    </location>
</feature>
<keyword evidence="6 8" id="KW-1133">Transmembrane helix</keyword>
<accession>A0A412PEB9</accession>
<comment type="caution">
    <text evidence="9">The sequence shown here is derived from an EMBL/GenBank/DDBJ whole genome shotgun (WGS) entry which is preliminary data.</text>
</comment>
<comment type="subcellular location">
    <subcellularLocation>
        <location evidence="1">Cell membrane</location>
        <topology evidence="1">Multi-pass membrane protein</topology>
    </subcellularLocation>
</comment>
<feature type="transmembrane region" description="Helical" evidence="8">
    <location>
        <begin position="65"/>
        <end position="89"/>
    </location>
</feature>